<dbReference type="RefSeq" id="WP_283762274.1">
    <property type="nucleotide sequence ID" value="NZ_JAQPOK010000071.1"/>
</dbReference>
<name>A0ABT7BIF3_9CYAN</name>
<proteinExistence type="predicted"/>
<sequence length="92" mass="10167">MSNLSPVDTPIASNLSELTTLEIAQALAQRLAISSTDWHKLKSNRKARAQEQAIAALIFLIQNQKEEALPRLQQATGWLDRSISAPPCPDHH</sequence>
<gene>
    <name evidence="1" type="ORF">PJF56_08810</name>
</gene>
<comment type="caution">
    <text evidence="1">The sequence shown here is derived from an EMBL/GenBank/DDBJ whole genome shotgun (WGS) entry which is preliminary data.</text>
</comment>
<evidence type="ECO:0000313" key="2">
    <source>
        <dbReference type="Proteomes" id="UP001231370"/>
    </source>
</evidence>
<dbReference type="EMBL" id="JAQPOK010000071">
    <property type="protein sequence ID" value="MDJ1178962.1"/>
    <property type="molecule type" value="Genomic_DNA"/>
</dbReference>
<protein>
    <submittedName>
        <fullName evidence="1">DUF6439 family protein</fullName>
    </submittedName>
</protein>
<dbReference type="Proteomes" id="UP001231370">
    <property type="component" value="Unassembled WGS sequence"/>
</dbReference>
<dbReference type="InterPro" id="IPR045511">
    <property type="entry name" value="DUF6439"/>
</dbReference>
<evidence type="ECO:0000313" key="1">
    <source>
        <dbReference type="EMBL" id="MDJ1178962.1"/>
    </source>
</evidence>
<dbReference type="Pfam" id="PF20035">
    <property type="entry name" value="DUF6439"/>
    <property type="match status" value="1"/>
</dbReference>
<keyword evidence="2" id="KW-1185">Reference proteome</keyword>
<organism evidence="1 2">
    <name type="scientific">Roseofilum halophilum BLCC-M91</name>
    <dbReference type="NCBI Taxonomy" id="3022259"/>
    <lineage>
        <taxon>Bacteria</taxon>
        <taxon>Bacillati</taxon>
        <taxon>Cyanobacteriota</taxon>
        <taxon>Cyanophyceae</taxon>
        <taxon>Desertifilales</taxon>
        <taxon>Desertifilaceae</taxon>
        <taxon>Roseofilum</taxon>
        <taxon>Roseofilum halophilum</taxon>
    </lineage>
</organism>
<accession>A0ABT7BIF3</accession>
<reference evidence="1 2" key="1">
    <citation type="submission" date="2023-01" db="EMBL/GenBank/DDBJ databases">
        <title>Novel diversity within Roseofilum (Cyanobacteria; Desertifilaceae) from marine benthic mats with descriptions of four novel species.</title>
        <authorList>
            <person name="Wang Y."/>
            <person name="Berthold D.E."/>
            <person name="Hu J."/>
            <person name="Lefler F.W."/>
            <person name="Laughinghouse H.D. IV."/>
        </authorList>
    </citation>
    <scope>NUCLEOTIDE SEQUENCE [LARGE SCALE GENOMIC DNA]</scope>
    <source>
        <strain evidence="1 2">BLCC-M91</strain>
    </source>
</reference>